<evidence type="ECO:0000313" key="2">
    <source>
        <dbReference type="EMBL" id="KAJ1518966.1"/>
    </source>
</evidence>
<evidence type="ECO:0000256" key="1">
    <source>
        <dbReference type="SAM" id="MobiDB-lite"/>
    </source>
</evidence>
<feature type="region of interest" description="Disordered" evidence="1">
    <location>
        <begin position="174"/>
        <end position="196"/>
    </location>
</feature>
<protein>
    <submittedName>
        <fullName evidence="2">Uncharacterized protein</fullName>
    </submittedName>
</protein>
<feature type="region of interest" description="Disordered" evidence="1">
    <location>
        <begin position="88"/>
        <end position="138"/>
    </location>
</feature>
<name>A0AAV7X010_9NEOP</name>
<dbReference type="AlphaFoldDB" id="A0AAV7X010"/>
<organism evidence="2 3">
    <name type="scientific">Megalurothrips usitatus</name>
    <name type="common">bean blossom thrips</name>
    <dbReference type="NCBI Taxonomy" id="439358"/>
    <lineage>
        <taxon>Eukaryota</taxon>
        <taxon>Metazoa</taxon>
        <taxon>Ecdysozoa</taxon>
        <taxon>Arthropoda</taxon>
        <taxon>Hexapoda</taxon>
        <taxon>Insecta</taxon>
        <taxon>Pterygota</taxon>
        <taxon>Neoptera</taxon>
        <taxon>Paraneoptera</taxon>
        <taxon>Thysanoptera</taxon>
        <taxon>Terebrantia</taxon>
        <taxon>Thripoidea</taxon>
        <taxon>Thripidae</taxon>
        <taxon>Megalurothrips</taxon>
    </lineage>
</organism>
<reference evidence="2" key="1">
    <citation type="submission" date="2022-12" db="EMBL/GenBank/DDBJ databases">
        <title>Chromosome-level genome assembly of the bean flower thrips Megalurothrips usitatus.</title>
        <authorList>
            <person name="Ma L."/>
            <person name="Liu Q."/>
            <person name="Li H."/>
            <person name="Cai W."/>
        </authorList>
    </citation>
    <scope>NUCLEOTIDE SEQUENCE</scope>
    <source>
        <strain evidence="2">Cailab_2022a</strain>
    </source>
</reference>
<dbReference type="Proteomes" id="UP001075354">
    <property type="component" value="Unassembled WGS sequence"/>
</dbReference>
<feature type="compositionally biased region" description="Basic and acidic residues" evidence="1">
    <location>
        <begin position="174"/>
        <end position="184"/>
    </location>
</feature>
<gene>
    <name evidence="2" type="ORF">ONE63_011420</name>
</gene>
<comment type="caution">
    <text evidence="2">The sequence shown here is derived from an EMBL/GenBank/DDBJ whole genome shotgun (WGS) entry which is preliminary data.</text>
</comment>
<accession>A0AAV7X010</accession>
<sequence>MVMQNSLASEFNWSGRQKQLFQSQIFVKLVKIALDRFTKLEREKDYVKTAIQDWLRLSSQRFGGSNFKKWRGTKKVEILQSNSRAGINGQREAGGVFNGYRQADESSTAKGKQGEAKRSRESSTPLSTQQKPKPTRRRIVTEASDDGFNMDEHIAGSGHDDDVIIENAEEVSFEKNGAERDPHGRGKRLRNLAYIG</sequence>
<proteinExistence type="predicted"/>
<dbReference type="EMBL" id="JAPTSV010000801">
    <property type="protein sequence ID" value="KAJ1518966.1"/>
    <property type="molecule type" value="Genomic_DNA"/>
</dbReference>
<evidence type="ECO:0000313" key="3">
    <source>
        <dbReference type="Proteomes" id="UP001075354"/>
    </source>
</evidence>
<keyword evidence="3" id="KW-1185">Reference proteome</keyword>
<feature type="compositionally biased region" description="Polar residues" evidence="1">
    <location>
        <begin position="122"/>
        <end position="132"/>
    </location>
</feature>
<feature type="compositionally biased region" description="Basic and acidic residues" evidence="1">
    <location>
        <begin position="112"/>
        <end position="121"/>
    </location>
</feature>